<dbReference type="InterPro" id="IPR004358">
    <property type="entry name" value="Sig_transdc_His_kin-like_C"/>
</dbReference>
<evidence type="ECO:0000256" key="10">
    <source>
        <dbReference type="ARBA" id="ARBA00023136"/>
    </source>
</evidence>
<keyword evidence="9" id="KW-0902">Two-component regulatory system</keyword>
<dbReference type="OrthoDB" id="9786919at2"/>
<keyword evidence="6 12" id="KW-0812">Transmembrane</keyword>
<feature type="compositionally biased region" description="Basic and acidic residues" evidence="11">
    <location>
        <begin position="17"/>
        <end position="27"/>
    </location>
</feature>
<feature type="domain" description="Histidine kinase" evidence="13">
    <location>
        <begin position="271"/>
        <end position="475"/>
    </location>
</feature>
<dbReference type="InterPro" id="IPR003661">
    <property type="entry name" value="HisK_dim/P_dom"/>
</dbReference>
<dbReference type="SMART" id="SM00304">
    <property type="entry name" value="HAMP"/>
    <property type="match status" value="1"/>
</dbReference>
<evidence type="ECO:0000256" key="6">
    <source>
        <dbReference type="ARBA" id="ARBA00022692"/>
    </source>
</evidence>
<keyword evidence="16" id="KW-1185">Reference proteome</keyword>
<evidence type="ECO:0000259" key="13">
    <source>
        <dbReference type="PROSITE" id="PS50109"/>
    </source>
</evidence>
<keyword evidence="4" id="KW-0597">Phosphoprotein</keyword>
<comment type="subcellular location">
    <subcellularLocation>
        <location evidence="2">Cell membrane</location>
    </subcellularLocation>
</comment>
<dbReference type="SMART" id="SM00387">
    <property type="entry name" value="HATPase_c"/>
    <property type="match status" value="1"/>
</dbReference>
<dbReference type="Gene3D" id="3.30.565.10">
    <property type="entry name" value="Histidine kinase-like ATPase, C-terminal domain"/>
    <property type="match status" value="1"/>
</dbReference>
<dbReference type="Gene3D" id="1.10.287.130">
    <property type="match status" value="1"/>
</dbReference>
<evidence type="ECO:0000256" key="12">
    <source>
        <dbReference type="SAM" id="Phobius"/>
    </source>
</evidence>
<dbReference type="GO" id="GO:0000155">
    <property type="term" value="F:phosphorelay sensor kinase activity"/>
    <property type="evidence" value="ECO:0007669"/>
    <property type="project" value="InterPro"/>
</dbReference>
<keyword evidence="7 15" id="KW-0418">Kinase</keyword>
<dbReference type="CDD" id="cd00082">
    <property type="entry name" value="HisKA"/>
    <property type="match status" value="1"/>
</dbReference>
<dbReference type="InterPro" id="IPR005467">
    <property type="entry name" value="His_kinase_dom"/>
</dbReference>
<evidence type="ECO:0000256" key="7">
    <source>
        <dbReference type="ARBA" id="ARBA00022777"/>
    </source>
</evidence>
<dbReference type="EMBL" id="AXCW01000024">
    <property type="protein sequence ID" value="EYR64582.1"/>
    <property type="molecule type" value="Genomic_DNA"/>
</dbReference>
<dbReference type="InterPro" id="IPR036890">
    <property type="entry name" value="HATPase_C_sf"/>
</dbReference>
<sequence length="475" mass="49723">MRAEPDDAAAPATTPADAHDTASHADPWRSRSLRTRLTVLTAGLLCVTLIAGALTLTTVLSRSRVAELDAIVRDRAATTAELVAADSVPEALPVDEPGEIVQVLDDDGRVVATSPSASRTLPVLPPDEVDRLRAATATSGVVSPTSASAYDGQARVAVLPATWRGETVTVVATMPLAEVQGLLRALSLSLVGVVPTLTGILAVAVWLVLGRALHPVERMRSAAAQVARAGGPGSLPVSPADDEVSALARTLNEMLDRLETASSRQRRFVADAAHELRSPLATLRASLEVAREHPEVYRSDELAEDLVGEVLRMQGLVDDLLLLARVGSAPRAREEVDLADVARDAVGGSAAALRRPEVTVEVEGEGGALGDAPALGRVVRNLVDNAVRHATSRVRVTVRPGSVTVDDDGAGIPAEDRDRVFERFVRLDEAREREAGGSGLGLAIVREIAREHGGDVTLAAAPLGGLRARVDVPAP</sequence>
<evidence type="ECO:0000256" key="3">
    <source>
        <dbReference type="ARBA" id="ARBA00012438"/>
    </source>
</evidence>
<dbReference type="PRINTS" id="PR00344">
    <property type="entry name" value="BCTRLSENSOR"/>
</dbReference>
<keyword evidence="8 12" id="KW-1133">Transmembrane helix</keyword>
<dbReference type="PANTHER" id="PTHR45436">
    <property type="entry name" value="SENSOR HISTIDINE KINASE YKOH"/>
    <property type="match status" value="1"/>
</dbReference>
<dbReference type="InterPro" id="IPR003594">
    <property type="entry name" value="HATPase_dom"/>
</dbReference>
<dbReference type="Pfam" id="PF00672">
    <property type="entry name" value="HAMP"/>
    <property type="match status" value="1"/>
</dbReference>
<dbReference type="Pfam" id="PF02518">
    <property type="entry name" value="HATPase_c"/>
    <property type="match status" value="1"/>
</dbReference>
<dbReference type="CDD" id="cd06225">
    <property type="entry name" value="HAMP"/>
    <property type="match status" value="1"/>
</dbReference>
<keyword evidence="10 12" id="KW-0472">Membrane</keyword>
<gene>
    <name evidence="15" type="ORF">N866_07975</name>
</gene>
<dbReference type="SUPFAM" id="SSF55874">
    <property type="entry name" value="ATPase domain of HSP90 chaperone/DNA topoisomerase II/histidine kinase"/>
    <property type="match status" value="1"/>
</dbReference>
<dbReference type="InterPro" id="IPR003660">
    <property type="entry name" value="HAMP_dom"/>
</dbReference>
<dbReference type="SMART" id="SM00388">
    <property type="entry name" value="HisKA"/>
    <property type="match status" value="1"/>
</dbReference>
<evidence type="ECO:0000256" key="9">
    <source>
        <dbReference type="ARBA" id="ARBA00023012"/>
    </source>
</evidence>
<dbReference type="GO" id="GO:0005886">
    <property type="term" value="C:plasma membrane"/>
    <property type="evidence" value="ECO:0007669"/>
    <property type="project" value="UniProtKB-SubCell"/>
</dbReference>
<evidence type="ECO:0000313" key="15">
    <source>
        <dbReference type="EMBL" id="EYR64582.1"/>
    </source>
</evidence>
<evidence type="ECO:0000313" key="16">
    <source>
        <dbReference type="Proteomes" id="UP000019753"/>
    </source>
</evidence>
<organism evidence="15 16">
    <name type="scientific">Actinotalea ferrariae CF5-4</name>
    <dbReference type="NCBI Taxonomy" id="948458"/>
    <lineage>
        <taxon>Bacteria</taxon>
        <taxon>Bacillati</taxon>
        <taxon>Actinomycetota</taxon>
        <taxon>Actinomycetes</taxon>
        <taxon>Micrococcales</taxon>
        <taxon>Cellulomonadaceae</taxon>
        <taxon>Actinotalea</taxon>
    </lineage>
</organism>
<dbReference type="Pfam" id="PF00512">
    <property type="entry name" value="HisKA"/>
    <property type="match status" value="1"/>
</dbReference>
<dbReference type="CDD" id="cd00075">
    <property type="entry name" value="HATPase"/>
    <property type="match status" value="1"/>
</dbReference>
<evidence type="ECO:0000256" key="1">
    <source>
        <dbReference type="ARBA" id="ARBA00000085"/>
    </source>
</evidence>
<evidence type="ECO:0000259" key="14">
    <source>
        <dbReference type="PROSITE" id="PS50885"/>
    </source>
</evidence>
<evidence type="ECO:0000256" key="11">
    <source>
        <dbReference type="SAM" id="MobiDB-lite"/>
    </source>
</evidence>
<dbReference type="EC" id="2.7.13.3" evidence="3"/>
<evidence type="ECO:0000256" key="5">
    <source>
        <dbReference type="ARBA" id="ARBA00022679"/>
    </source>
</evidence>
<feature type="domain" description="HAMP" evidence="14">
    <location>
        <begin position="210"/>
        <end position="263"/>
    </location>
</feature>
<dbReference type="PANTHER" id="PTHR45436:SF5">
    <property type="entry name" value="SENSOR HISTIDINE KINASE TRCS"/>
    <property type="match status" value="1"/>
</dbReference>
<evidence type="ECO:0000256" key="2">
    <source>
        <dbReference type="ARBA" id="ARBA00004236"/>
    </source>
</evidence>
<accession>A0A021VZT3</accession>
<dbReference type="SUPFAM" id="SSF47384">
    <property type="entry name" value="Homodimeric domain of signal transducing histidine kinase"/>
    <property type="match status" value="1"/>
</dbReference>
<proteinExistence type="predicted"/>
<dbReference type="PROSITE" id="PS50109">
    <property type="entry name" value="HIS_KIN"/>
    <property type="match status" value="1"/>
</dbReference>
<dbReference type="AlphaFoldDB" id="A0A021VZT3"/>
<dbReference type="RefSeq" id="WP_081802298.1">
    <property type="nucleotide sequence ID" value="NZ_AXCW01000024.1"/>
</dbReference>
<comment type="catalytic activity">
    <reaction evidence="1">
        <text>ATP + protein L-histidine = ADP + protein N-phospho-L-histidine.</text>
        <dbReference type="EC" id="2.7.13.3"/>
    </reaction>
</comment>
<feature type="transmembrane region" description="Helical" evidence="12">
    <location>
        <begin position="185"/>
        <end position="209"/>
    </location>
</feature>
<dbReference type="PROSITE" id="PS50885">
    <property type="entry name" value="HAMP"/>
    <property type="match status" value="1"/>
</dbReference>
<feature type="transmembrane region" description="Helical" evidence="12">
    <location>
        <begin position="37"/>
        <end position="60"/>
    </location>
</feature>
<dbReference type="Proteomes" id="UP000019753">
    <property type="component" value="Unassembled WGS sequence"/>
</dbReference>
<dbReference type="InterPro" id="IPR050428">
    <property type="entry name" value="TCS_sensor_his_kinase"/>
</dbReference>
<feature type="region of interest" description="Disordered" evidence="11">
    <location>
        <begin position="1"/>
        <end position="27"/>
    </location>
</feature>
<dbReference type="InterPro" id="IPR036097">
    <property type="entry name" value="HisK_dim/P_sf"/>
</dbReference>
<evidence type="ECO:0000256" key="4">
    <source>
        <dbReference type="ARBA" id="ARBA00022553"/>
    </source>
</evidence>
<keyword evidence="5" id="KW-0808">Transferase</keyword>
<reference evidence="15 16" key="1">
    <citation type="submission" date="2014-01" db="EMBL/GenBank/DDBJ databases">
        <title>Actinotalea ferrariae CF5-4.</title>
        <authorList>
            <person name="Chen F."/>
            <person name="Li Y."/>
            <person name="Wang G."/>
        </authorList>
    </citation>
    <scope>NUCLEOTIDE SEQUENCE [LARGE SCALE GENOMIC DNA]</scope>
    <source>
        <strain evidence="15 16">CF5-4</strain>
    </source>
</reference>
<name>A0A021VZT3_9CELL</name>
<protein>
    <recommendedName>
        <fullName evidence="3">histidine kinase</fullName>
        <ecNumber evidence="3">2.7.13.3</ecNumber>
    </recommendedName>
</protein>
<evidence type="ECO:0000256" key="8">
    <source>
        <dbReference type="ARBA" id="ARBA00022989"/>
    </source>
</evidence>
<comment type="caution">
    <text evidence="15">The sequence shown here is derived from an EMBL/GenBank/DDBJ whole genome shotgun (WGS) entry which is preliminary data.</text>
</comment>
<dbReference type="SUPFAM" id="SSF158472">
    <property type="entry name" value="HAMP domain-like"/>
    <property type="match status" value="1"/>
</dbReference>